<dbReference type="Gene3D" id="3.40.50.150">
    <property type="entry name" value="Vaccinia Virus protein VP39"/>
    <property type="match status" value="1"/>
</dbReference>
<dbReference type="EMBL" id="UINC01217676">
    <property type="protein sequence ID" value="SVE44377.1"/>
    <property type="molecule type" value="Genomic_DNA"/>
</dbReference>
<evidence type="ECO:0000313" key="1">
    <source>
        <dbReference type="EMBL" id="SVE44377.1"/>
    </source>
</evidence>
<evidence type="ECO:0008006" key="2">
    <source>
        <dbReference type="Google" id="ProtNLM"/>
    </source>
</evidence>
<protein>
    <recommendedName>
        <fullName evidence="2">Methyltransferase domain-containing protein</fullName>
    </recommendedName>
</protein>
<feature type="non-terminal residue" evidence="1">
    <location>
        <position position="124"/>
    </location>
</feature>
<proteinExistence type="predicted"/>
<dbReference type="SUPFAM" id="SSF53335">
    <property type="entry name" value="S-adenosyl-L-methionine-dependent methyltransferases"/>
    <property type="match status" value="1"/>
</dbReference>
<reference evidence="1" key="1">
    <citation type="submission" date="2018-05" db="EMBL/GenBank/DDBJ databases">
        <authorList>
            <person name="Lanie J.A."/>
            <person name="Ng W.-L."/>
            <person name="Kazmierczak K.M."/>
            <person name="Andrzejewski T.M."/>
            <person name="Davidsen T.M."/>
            <person name="Wayne K.J."/>
            <person name="Tettelin H."/>
            <person name="Glass J.I."/>
            <person name="Rusch D."/>
            <person name="Podicherti R."/>
            <person name="Tsui H.-C.T."/>
            <person name="Winkler M.E."/>
        </authorList>
    </citation>
    <scope>NUCLEOTIDE SEQUENCE</scope>
</reference>
<sequence length="124" mass="13878">MKTHDPVNQYLIEQEISSGPEELGLMSGSVWRDDPKRLVFTLARYKFVAKMLSGSGDVVEVGCGDGFGSRIVRQEVDNLLVTDVDPLFIERFNEADSAKWATKAAVHDILDEPLGRRYDALYSL</sequence>
<dbReference type="AlphaFoldDB" id="A0A383DIS6"/>
<accession>A0A383DIS6</accession>
<dbReference type="CDD" id="cd02440">
    <property type="entry name" value="AdoMet_MTases"/>
    <property type="match status" value="1"/>
</dbReference>
<name>A0A383DIS6_9ZZZZ</name>
<gene>
    <name evidence="1" type="ORF">METZ01_LOCUS497231</name>
</gene>
<organism evidence="1">
    <name type="scientific">marine metagenome</name>
    <dbReference type="NCBI Taxonomy" id="408172"/>
    <lineage>
        <taxon>unclassified sequences</taxon>
        <taxon>metagenomes</taxon>
        <taxon>ecological metagenomes</taxon>
    </lineage>
</organism>
<dbReference type="InterPro" id="IPR029063">
    <property type="entry name" value="SAM-dependent_MTases_sf"/>
</dbReference>